<dbReference type="Proteomes" id="UP000007073">
    <property type="component" value="Chromosome"/>
</dbReference>
<organism evidence="10 11">
    <name type="scientific">Geobacter metallireducens (strain ATCC 53774 / DSM 7210 / GS-15)</name>
    <dbReference type="NCBI Taxonomy" id="269799"/>
    <lineage>
        <taxon>Bacteria</taxon>
        <taxon>Pseudomonadati</taxon>
        <taxon>Thermodesulfobacteriota</taxon>
        <taxon>Desulfuromonadia</taxon>
        <taxon>Geobacterales</taxon>
        <taxon>Geobacteraceae</taxon>
        <taxon>Geobacter</taxon>
    </lineage>
</organism>
<evidence type="ECO:0000256" key="2">
    <source>
        <dbReference type="ARBA" id="ARBA00022475"/>
    </source>
</evidence>
<evidence type="ECO:0000256" key="5">
    <source>
        <dbReference type="ARBA" id="ARBA00023136"/>
    </source>
</evidence>
<dbReference type="InterPro" id="IPR050445">
    <property type="entry name" value="Bact_polysacc_biosynth/exp"/>
</dbReference>
<feature type="transmembrane region" description="Helical" evidence="7">
    <location>
        <begin position="74"/>
        <end position="99"/>
    </location>
</feature>
<dbReference type="PANTHER" id="PTHR32309">
    <property type="entry name" value="TYROSINE-PROTEIN KINASE"/>
    <property type="match status" value="1"/>
</dbReference>
<comment type="subcellular location">
    <subcellularLocation>
        <location evidence="1">Cell membrane</location>
        <topology evidence="1">Multi-pass membrane protein</topology>
    </subcellularLocation>
</comment>
<dbReference type="GO" id="GO:0004713">
    <property type="term" value="F:protein tyrosine kinase activity"/>
    <property type="evidence" value="ECO:0007669"/>
    <property type="project" value="TreeGrafter"/>
</dbReference>
<feature type="domain" description="Polysaccharide chain length determinant N-terminal" evidence="8">
    <location>
        <begin position="14"/>
        <end position="115"/>
    </location>
</feature>
<dbReference type="InterPro" id="IPR032807">
    <property type="entry name" value="GNVR"/>
</dbReference>
<feature type="transmembrane region" description="Helical" evidence="7">
    <location>
        <begin position="352"/>
        <end position="371"/>
    </location>
</feature>
<accession>Q39VZ4</accession>
<feature type="coiled-coil region" evidence="6">
    <location>
        <begin position="186"/>
        <end position="220"/>
    </location>
</feature>
<dbReference type="HOGENOM" id="CLU_051175_1_0_7"/>
<evidence type="ECO:0000256" key="6">
    <source>
        <dbReference type="SAM" id="Coils"/>
    </source>
</evidence>
<dbReference type="KEGG" id="gme:Gmet_1346"/>
<dbReference type="eggNOG" id="COG3206">
    <property type="taxonomic scope" value="Bacteria"/>
</dbReference>
<evidence type="ECO:0000256" key="1">
    <source>
        <dbReference type="ARBA" id="ARBA00004651"/>
    </source>
</evidence>
<gene>
    <name evidence="10" type="ordered locus">Gmet_1346</name>
</gene>
<evidence type="ECO:0000259" key="9">
    <source>
        <dbReference type="Pfam" id="PF13807"/>
    </source>
</evidence>
<dbReference type="PANTHER" id="PTHR32309:SF13">
    <property type="entry name" value="FERRIC ENTEROBACTIN TRANSPORT PROTEIN FEPE"/>
    <property type="match status" value="1"/>
</dbReference>
<keyword evidence="5 7" id="KW-0472">Membrane</keyword>
<sequence length="401" mass="43458">MTDPMRNEQMVEEDEINLLELLQVLVRRKRLIAVMCVAAALLSAAYSLTLPNIYTGTARVLPPQKDGGGGLSALLGGQAGALAGLAGVGGLGGGADLYVGILKSRSVADAVIKKLDLQKELETKTPDETRTKLQNVVKIQAGKDGIITVAADSRNPQLAARLANTFVDELGKKSVELNLTKAGTERIFLEKRLDVVKADLKKAEEALRGFQEKNRAFKVDDQATATIEGAAKLKAEIVSKEVQLASLRSYQTNENPEVKAVEAALARLRGQLGALTGGGRSNDLMLSAGAMPTLGLEYVRLMREVKTQEAIFEQLTKQYEVAKLGEAKDSSSIQVLDEAVAPQKKSKPKRSLIVILSTVTALFLGIFIAFIQEYAQKMSDEDRTRWNEIRESLSPTRARRG</sequence>
<dbReference type="Pfam" id="PF13807">
    <property type="entry name" value="GNVR"/>
    <property type="match status" value="1"/>
</dbReference>
<evidence type="ECO:0000313" key="10">
    <source>
        <dbReference type="EMBL" id="ABB31580.1"/>
    </source>
</evidence>
<evidence type="ECO:0000259" key="8">
    <source>
        <dbReference type="Pfam" id="PF02706"/>
    </source>
</evidence>
<keyword evidence="3 7" id="KW-0812">Transmembrane</keyword>
<feature type="transmembrane region" description="Helical" evidence="7">
    <location>
        <begin position="31"/>
        <end position="54"/>
    </location>
</feature>
<evidence type="ECO:0000256" key="4">
    <source>
        <dbReference type="ARBA" id="ARBA00022989"/>
    </source>
</evidence>
<feature type="domain" description="Tyrosine-protein kinase G-rich" evidence="9">
    <location>
        <begin position="297"/>
        <end position="373"/>
    </location>
</feature>
<evidence type="ECO:0000313" key="11">
    <source>
        <dbReference type="Proteomes" id="UP000007073"/>
    </source>
</evidence>
<dbReference type="STRING" id="269799.Gmet_1346"/>
<evidence type="ECO:0000256" key="3">
    <source>
        <dbReference type="ARBA" id="ARBA00022692"/>
    </source>
</evidence>
<evidence type="ECO:0000256" key="7">
    <source>
        <dbReference type="SAM" id="Phobius"/>
    </source>
</evidence>
<reference evidence="10 11" key="1">
    <citation type="submission" date="2005-10" db="EMBL/GenBank/DDBJ databases">
        <title>Complete sequence of Geobacter metallireducens GS-15.</title>
        <authorList>
            <consortium name="US DOE Joint Genome Institute"/>
            <person name="Copeland A."/>
            <person name="Lucas S."/>
            <person name="Lapidus A."/>
            <person name="Barry K."/>
            <person name="Detter J.C."/>
            <person name="Glavina T."/>
            <person name="Hammon N."/>
            <person name="Israni S."/>
            <person name="Pitluck S."/>
            <person name="Di Bartolo G."/>
            <person name="Chain P."/>
            <person name="Schmutz J."/>
            <person name="Larimer F."/>
            <person name="Land M."/>
            <person name="Kyrpides N."/>
            <person name="Ivanova N."/>
            <person name="Richardson P."/>
        </authorList>
    </citation>
    <scope>NUCLEOTIDE SEQUENCE [LARGE SCALE GENOMIC DNA]</scope>
    <source>
        <strain evidence="11">ATCC 53774 / DSM 7210 / GS-15</strain>
    </source>
</reference>
<keyword evidence="6" id="KW-0175">Coiled coil</keyword>
<dbReference type="GO" id="GO:0005886">
    <property type="term" value="C:plasma membrane"/>
    <property type="evidence" value="ECO:0007669"/>
    <property type="project" value="UniProtKB-SubCell"/>
</dbReference>
<name>Q39VZ4_GEOMG</name>
<dbReference type="AlphaFoldDB" id="Q39VZ4"/>
<keyword evidence="11" id="KW-1185">Reference proteome</keyword>
<dbReference type="EMBL" id="CP000148">
    <property type="protein sequence ID" value="ABB31580.1"/>
    <property type="molecule type" value="Genomic_DNA"/>
</dbReference>
<dbReference type="Pfam" id="PF02706">
    <property type="entry name" value="Wzz"/>
    <property type="match status" value="1"/>
</dbReference>
<dbReference type="InterPro" id="IPR003856">
    <property type="entry name" value="LPS_length_determ_N"/>
</dbReference>
<reference evidence="10 11" key="2">
    <citation type="journal article" date="2009" name="BMC Microbiol.">
        <title>The genome sequence of Geobacter metallireducens: features of metabolism, physiology and regulation common and dissimilar to Geobacter sulfurreducens.</title>
        <authorList>
            <person name="Aklujkar M."/>
            <person name="Krushkal J."/>
            <person name="DiBartolo G."/>
            <person name="Lapidus A."/>
            <person name="Land M.L."/>
            <person name="Lovley D.R."/>
        </authorList>
    </citation>
    <scope>NUCLEOTIDE SEQUENCE [LARGE SCALE GENOMIC DNA]</scope>
    <source>
        <strain evidence="11">ATCC 53774 / DSM 7210 / GS-15</strain>
    </source>
</reference>
<protein>
    <submittedName>
        <fullName evidence="10">Polysaccharide chain length determinant protein</fullName>
    </submittedName>
</protein>
<proteinExistence type="predicted"/>
<keyword evidence="4 7" id="KW-1133">Transmembrane helix</keyword>
<keyword evidence="2" id="KW-1003">Cell membrane</keyword>